<evidence type="ECO:0000256" key="3">
    <source>
        <dbReference type="ARBA" id="ARBA00023125"/>
    </source>
</evidence>
<feature type="domain" description="HTH lysR-type" evidence="5">
    <location>
        <begin position="1"/>
        <end position="58"/>
    </location>
</feature>
<dbReference type="InterPro" id="IPR036388">
    <property type="entry name" value="WH-like_DNA-bd_sf"/>
</dbReference>
<dbReference type="Gene3D" id="1.10.10.10">
    <property type="entry name" value="Winged helix-like DNA-binding domain superfamily/Winged helix DNA-binding domain"/>
    <property type="match status" value="1"/>
</dbReference>
<dbReference type="PROSITE" id="PS50931">
    <property type="entry name" value="HTH_LYSR"/>
    <property type="match status" value="1"/>
</dbReference>
<evidence type="ECO:0000313" key="6">
    <source>
        <dbReference type="EMBL" id="MFD2556090.1"/>
    </source>
</evidence>
<dbReference type="PANTHER" id="PTHR30419">
    <property type="entry name" value="HTH-TYPE TRANSCRIPTIONAL REGULATOR YBHD"/>
    <property type="match status" value="1"/>
</dbReference>
<evidence type="ECO:0000256" key="2">
    <source>
        <dbReference type="ARBA" id="ARBA00023015"/>
    </source>
</evidence>
<dbReference type="PANTHER" id="PTHR30419:SF8">
    <property type="entry name" value="NITROGEN ASSIMILATION TRANSCRIPTIONAL ACTIVATOR-RELATED"/>
    <property type="match status" value="1"/>
</dbReference>
<keyword evidence="3" id="KW-0238">DNA-binding</keyword>
<dbReference type="Pfam" id="PF00126">
    <property type="entry name" value="HTH_1"/>
    <property type="match status" value="1"/>
</dbReference>
<evidence type="ECO:0000313" key="7">
    <source>
        <dbReference type="Proteomes" id="UP001597440"/>
    </source>
</evidence>
<organism evidence="6 7">
    <name type="scientific">Sphingobacterium tabacisoli</name>
    <dbReference type="NCBI Taxonomy" id="2044855"/>
    <lineage>
        <taxon>Bacteria</taxon>
        <taxon>Pseudomonadati</taxon>
        <taxon>Bacteroidota</taxon>
        <taxon>Sphingobacteriia</taxon>
        <taxon>Sphingobacteriales</taxon>
        <taxon>Sphingobacteriaceae</taxon>
        <taxon>Sphingobacterium</taxon>
    </lineage>
</organism>
<accession>A0ABW5L755</accession>
<dbReference type="InterPro" id="IPR000847">
    <property type="entry name" value="LysR_HTH_N"/>
</dbReference>
<dbReference type="SUPFAM" id="SSF53850">
    <property type="entry name" value="Periplasmic binding protein-like II"/>
    <property type="match status" value="1"/>
</dbReference>
<dbReference type="InterPro" id="IPR036390">
    <property type="entry name" value="WH_DNA-bd_sf"/>
</dbReference>
<keyword evidence="7" id="KW-1185">Reference proteome</keyword>
<dbReference type="CDD" id="cd05466">
    <property type="entry name" value="PBP2_LTTR_substrate"/>
    <property type="match status" value="1"/>
</dbReference>
<reference evidence="7" key="1">
    <citation type="journal article" date="2019" name="Int. J. Syst. Evol. Microbiol.">
        <title>The Global Catalogue of Microorganisms (GCM) 10K type strain sequencing project: providing services to taxonomists for standard genome sequencing and annotation.</title>
        <authorList>
            <consortium name="The Broad Institute Genomics Platform"/>
            <consortium name="The Broad Institute Genome Sequencing Center for Infectious Disease"/>
            <person name="Wu L."/>
            <person name="Ma J."/>
        </authorList>
    </citation>
    <scope>NUCLEOTIDE SEQUENCE [LARGE SCALE GENOMIC DNA]</scope>
    <source>
        <strain evidence="7">KCTC 52298</strain>
    </source>
</reference>
<comment type="similarity">
    <text evidence="1">Belongs to the LysR transcriptional regulatory family.</text>
</comment>
<evidence type="ECO:0000259" key="5">
    <source>
        <dbReference type="PROSITE" id="PS50931"/>
    </source>
</evidence>
<dbReference type="InterPro" id="IPR005119">
    <property type="entry name" value="LysR_subst-bd"/>
</dbReference>
<keyword evidence="2" id="KW-0805">Transcription regulation</keyword>
<dbReference type="Gene3D" id="3.40.190.290">
    <property type="match status" value="1"/>
</dbReference>
<dbReference type="SUPFAM" id="SSF46785">
    <property type="entry name" value="Winged helix' DNA-binding domain"/>
    <property type="match status" value="1"/>
</dbReference>
<protein>
    <submittedName>
        <fullName evidence="6">LysR substrate-binding domain-containing protein</fullName>
    </submittedName>
</protein>
<dbReference type="RefSeq" id="WP_210352833.1">
    <property type="nucleotide sequence ID" value="NZ_JAEQMU010000001.1"/>
</dbReference>
<gene>
    <name evidence="6" type="ORF">ACFSQW_16980</name>
</gene>
<dbReference type="PRINTS" id="PR00039">
    <property type="entry name" value="HTHLYSR"/>
</dbReference>
<sequence>MELRQLKYFLKAKELNNFTEAAKELYITQSTLSQQIKQLEIELDTLLFNRVGKRVTLTEAGALFAQYAQQSIKKSEEGKSMLSDLNNLQTGTLTIGVTLGLQRLFSKAVLEFALRYPRIRIEAVFGASHRLVKDLENMEMDMVLVFNESLDNPNYIYHSLFDSPLAMVSSVHSPYSGRKSITLKEMEKLPLLVATKGFSTDHVISQAFEKQGLKPTFHMEINDIPTALELVKSGNWHSILVQTSVLDKDLVTIPIADIKQKRTAMLIRMQDTYQKKAMKAFQELLEEYGDEGG</sequence>
<evidence type="ECO:0000256" key="4">
    <source>
        <dbReference type="ARBA" id="ARBA00023163"/>
    </source>
</evidence>
<keyword evidence="4" id="KW-0804">Transcription</keyword>
<dbReference type="InterPro" id="IPR050950">
    <property type="entry name" value="HTH-type_LysR_regulators"/>
</dbReference>
<dbReference type="Pfam" id="PF03466">
    <property type="entry name" value="LysR_substrate"/>
    <property type="match status" value="1"/>
</dbReference>
<comment type="caution">
    <text evidence="6">The sequence shown here is derived from an EMBL/GenBank/DDBJ whole genome shotgun (WGS) entry which is preliminary data.</text>
</comment>
<proteinExistence type="inferred from homology"/>
<name>A0ABW5L755_9SPHI</name>
<dbReference type="EMBL" id="JBHULD010000018">
    <property type="protein sequence ID" value="MFD2556090.1"/>
    <property type="molecule type" value="Genomic_DNA"/>
</dbReference>
<evidence type="ECO:0000256" key="1">
    <source>
        <dbReference type="ARBA" id="ARBA00009437"/>
    </source>
</evidence>
<dbReference type="Proteomes" id="UP001597440">
    <property type="component" value="Unassembled WGS sequence"/>
</dbReference>